<name>A0ABU1TV48_9BACL</name>
<sequence>MMTLLFLCVLTVGLFIELFQKYVLGKKDPDIEDLWKELDREEWYNELLQDTEFKEWILLDKQKGLLKDPYYVRKIIDHKGHRDGFIRYLNEKVK</sequence>
<evidence type="ECO:0000313" key="1">
    <source>
        <dbReference type="EMBL" id="MDR7071080.1"/>
    </source>
</evidence>
<proteinExistence type="predicted"/>
<gene>
    <name evidence="1" type="ORF">J2X07_000055</name>
</gene>
<organism evidence="1 2">
    <name type="scientific">Fictibacillus barbaricus</name>
    <dbReference type="NCBI Taxonomy" id="182136"/>
    <lineage>
        <taxon>Bacteria</taxon>
        <taxon>Bacillati</taxon>
        <taxon>Bacillota</taxon>
        <taxon>Bacilli</taxon>
        <taxon>Bacillales</taxon>
        <taxon>Fictibacillaceae</taxon>
        <taxon>Fictibacillus</taxon>
    </lineage>
</organism>
<comment type="caution">
    <text evidence="1">The sequence shown here is derived from an EMBL/GenBank/DDBJ whole genome shotgun (WGS) entry which is preliminary data.</text>
</comment>
<dbReference type="EMBL" id="JAVDWA010000001">
    <property type="protein sequence ID" value="MDR7071080.1"/>
    <property type="molecule type" value="Genomic_DNA"/>
</dbReference>
<reference evidence="1 2" key="1">
    <citation type="submission" date="2023-07" db="EMBL/GenBank/DDBJ databases">
        <title>Sorghum-associated microbial communities from plants grown in Nebraska, USA.</title>
        <authorList>
            <person name="Schachtman D."/>
        </authorList>
    </citation>
    <scope>NUCLEOTIDE SEQUENCE [LARGE SCALE GENOMIC DNA]</scope>
    <source>
        <strain evidence="1 2">BE211</strain>
    </source>
</reference>
<dbReference type="Proteomes" id="UP001258181">
    <property type="component" value="Unassembled WGS sequence"/>
</dbReference>
<accession>A0ABU1TV48</accession>
<protein>
    <submittedName>
        <fullName evidence="1">Uncharacterized protein</fullName>
    </submittedName>
</protein>
<keyword evidence="2" id="KW-1185">Reference proteome</keyword>
<evidence type="ECO:0000313" key="2">
    <source>
        <dbReference type="Proteomes" id="UP001258181"/>
    </source>
</evidence>
<dbReference type="RefSeq" id="WP_310255431.1">
    <property type="nucleotide sequence ID" value="NZ_JAVDWA010000001.1"/>
</dbReference>